<name>A0A2W4ZMK6_9BACT</name>
<protein>
    <submittedName>
        <fullName evidence="1">Uncharacterized protein</fullName>
    </submittedName>
</protein>
<evidence type="ECO:0000313" key="2">
    <source>
        <dbReference type="Proteomes" id="UP000249557"/>
    </source>
</evidence>
<dbReference type="EMBL" id="QFNK01000207">
    <property type="protein sequence ID" value="PZO83530.1"/>
    <property type="molecule type" value="Genomic_DNA"/>
</dbReference>
<proteinExistence type="predicted"/>
<dbReference type="Proteomes" id="UP000249557">
    <property type="component" value="Unassembled WGS sequence"/>
</dbReference>
<sequence length="77" mass="9460">MILKEKYEHKYKRYPQSYPQKEIHDDFVSARVRWRYYTIIPMKTIAINSQQHRAEGYYDIFDAAILEPMIVLKRKHV</sequence>
<organism evidence="1 2">
    <name type="scientific">Micavibrio aeruginosavorus</name>
    <dbReference type="NCBI Taxonomy" id="349221"/>
    <lineage>
        <taxon>Bacteria</taxon>
        <taxon>Pseudomonadati</taxon>
        <taxon>Bdellovibrionota</taxon>
        <taxon>Bdellovibrionia</taxon>
        <taxon>Bdellovibrionales</taxon>
        <taxon>Pseudobdellovibrionaceae</taxon>
        <taxon>Micavibrio</taxon>
    </lineage>
</organism>
<comment type="caution">
    <text evidence="1">The sequence shown here is derived from an EMBL/GenBank/DDBJ whole genome shotgun (WGS) entry which is preliminary data.</text>
</comment>
<accession>A0A2W4ZMK6</accession>
<gene>
    <name evidence="1" type="ORF">DI626_08975</name>
</gene>
<reference evidence="1 2" key="1">
    <citation type="submission" date="2017-08" db="EMBL/GenBank/DDBJ databases">
        <title>Infants hospitalized years apart are colonized by the same room-sourced microbial strains.</title>
        <authorList>
            <person name="Brooks B."/>
            <person name="Olm M.R."/>
            <person name="Firek B.A."/>
            <person name="Baker R."/>
            <person name="Thomas B.C."/>
            <person name="Morowitz M.J."/>
            <person name="Banfield J.F."/>
        </authorList>
    </citation>
    <scope>NUCLEOTIDE SEQUENCE [LARGE SCALE GENOMIC DNA]</scope>
    <source>
        <strain evidence="1">S2_018_000_R2_104</strain>
    </source>
</reference>
<evidence type="ECO:0000313" key="1">
    <source>
        <dbReference type="EMBL" id="PZO83530.1"/>
    </source>
</evidence>
<dbReference type="AlphaFoldDB" id="A0A2W4ZMK6"/>